<evidence type="ECO:0000313" key="2">
    <source>
        <dbReference type="Proteomes" id="UP000003729"/>
    </source>
</evidence>
<sequence>MYALDELNIRTFDINKYLTFLKPLMNKIHFMHILLILIDIAKTLFSD</sequence>
<name>B6XHY0_9GAMM</name>
<dbReference type="Proteomes" id="UP000003729">
    <property type="component" value="Unassembled WGS sequence"/>
</dbReference>
<reference evidence="1 2" key="2">
    <citation type="submission" date="2008-10" db="EMBL/GenBank/DDBJ databases">
        <authorList>
            <person name="Fulton L."/>
            <person name="Clifton S."/>
            <person name="Fulton B."/>
            <person name="Xu J."/>
            <person name="Minx P."/>
            <person name="Pepin K.H."/>
            <person name="Johnson M."/>
            <person name="Bhonagiri V."/>
            <person name="Nash W.E."/>
            <person name="Mardis E.R."/>
            <person name="Wilson R.K."/>
        </authorList>
    </citation>
    <scope>NUCLEOTIDE SEQUENCE [LARGE SCALE GENOMIC DNA]</scope>
    <source>
        <strain evidence="1 2">DSM 30120</strain>
    </source>
</reference>
<dbReference type="AlphaFoldDB" id="B6XHY0"/>
<accession>B6XHY0</accession>
<organism evidence="1 2">
    <name type="scientific">Providencia alcalifaciens DSM 30120</name>
    <dbReference type="NCBI Taxonomy" id="520999"/>
    <lineage>
        <taxon>Bacteria</taxon>
        <taxon>Pseudomonadati</taxon>
        <taxon>Pseudomonadota</taxon>
        <taxon>Gammaproteobacteria</taxon>
        <taxon>Enterobacterales</taxon>
        <taxon>Morganellaceae</taxon>
        <taxon>Providencia</taxon>
    </lineage>
</organism>
<gene>
    <name evidence="1" type="ORF">PROVALCAL_02968</name>
</gene>
<dbReference type="EMBL" id="ABXW01000053">
    <property type="protein sequence ID" value="EEB44943.1"/>
    <property type="molecule type" value="Genomic_DNA"/>
</dbReference>
<reference evidence="1 2" key="1">
    <citation type="submission" date="2008-10" db="EMBL/GenBank/DDBJ databases">
        <title>Draft genome sequence of Providencia alcalifaciens (DSM 30120).</title>
        <authorList>
            <person name="Sudarsanam P."/>
            <person name="Ley R."/>
            <person name="Guruge J."/>
            <person name="Turnbaugh P.J."/>
            <person name="Mahowald M."/>
            <person name="Liep D."/>
            <person name="Gordon J."/>
        </authorList>
    </citation>
    <scope>NUCLEOTIDE SEQUENCE [LARGE SCALE GENOMIC DNA]</scope>
    <source>
        <strain evidence="1 2">DSM 30120</strain>
    </source>
</reference>
<evidence type="ECO:0000313" key="1">
    <source>
        <dbReference type="EMBL" id="EEB44943.1"/>
    </source>
</evidence>
<proteinExistence type="predicted"/>
<comment type="caution">
    <text evidence="1">The sequence shown here is derived from an EMBL/GenBank/DDBJ whole genome shotgun (WGS) entry which is preliminary data.</text>
</comment>
<protein>
    <submittedName>
        <fullName evidence="1">Uncharacterized protein</fullName>
    </submittedName>
</protein>